<dbReference type="Pfam" id="PF20791">
    <property type="entry name" value="Acyl-ACP_TE_C"/>
    <property type="match status" value="1"/>
</dbReference>
<sequence>MKYSFESYVRYSEIGEDRNLTLNSVINYFQDCSTFHSEHAGVGIDHLQEKNRVWVLSSWQIIVERYPKLCERIKITTWPYAFKRFLGSRNFTMEDERGATVAYANSLWTYLDLETGMPVNVSEQQIAAYTLEEKYPMEYAPRKIRMPDDTVEYESFPVRPHHLDTNHHVNNGQYVAMAEEYVPADFCVHQMRAEYKGQAVLGNMIVPKVKREQGLCTVALCSENGGPYAVVELKEKREWN</sequence>
<evidence type="ECO:0000256" key="1">
    <source>
        <dbReference type="ARBA" id="ARBA00006500"/>
    </source>
</evidence>
<feature type="domain" description="Acyl-ACP thioesterase N-terminal hotdog" evidence="8">
    <location>
        <begin position="6"/>
        <end position="129"/>
    </location>
</feature>
<evidence type="ECO:0000256" key="3">
    <source>
        <dbReference type="ARBA" id="ARBA00022801"/>
    </source>
</evidence>
<evidence type="ECO:0000313" key="10">
    <source>
        <dbReference type="EMBL" id="ANU77672.1"/>
    </source>
</evidence>
<evidence type="ECO:0000259" key="9">
    <source>
        <dbReference type="Pfam" id="PF20791"/>
    </source>
</evidence>
<keyword evidence="11" id="KW-1185">Reference proteome</keyword>
<protein>
    <submittedName>
        <fullName evidence="10">Acyl-[acyl-carrier-protein] thioesterase</fullName>
    </submittedName>
</protein>
<keyword evidence="2" id="KW-0444">Lipid biosynthesis</keyword>
<dbReference type="GO" id="GO:0016297">
    <property type="term" value="F:fatty acyl-[ACP] hydrolase activity"/>
    <property type="evidence" value="ECO:0007669"/>
    <property type="project" value="InterPro"/>
</dbReference>
<accession>A0A1C7IHR7</accession>
<organism evidence="10 11">
    <name type="scientific">Blautia pseudococcoides</name>
    <dbReference type="NCBI Taxonomy" id="1796616"/>
    <lineage>
        <taxon>Bacteria</taxon>
        <taxon>Bacillati</taxon>
        <taxon>Bacillota</taxon>
        <taxon>Clostridia</taxon>
        <taxon>Lachnospirales</taxon>
        <taxon>Lachnospiraceae</taxon>
        <taxon>Blautia</taxon>
    </lineage>
</organism>
<evidence type="ECO:0000256" key="5">
    <source>
        <dbReference type="ARBA" id="ARBA00022946"/>
    </source>
</evidence>
<dbReference type="RefSeq" id="WP_065543778.1">
    <property type="nucleotide sequence ID" value="NZ_CP015405.2"/>
</dbReference>
<evidence type="ECO:0000256" key="4">
    <source>
        <dbReference type="ARBA" id="ARBA00022832"/>
    </source>
</evidence>
<dbReference type="PANTHER" id="PTHR31727:SF6">
    <property type="entry name" value="OLEOYL-ACYL CARRIER PROTEIN THIOESTERASE 1, CHLOROPLASTIC"/>
    <property type="match status" value="1"/>
</dbReference>
<dbReference type="CDD" id="cd00586">
    <property type="entry name" value="4HBT"/>
    <property type="match status" value="1"/>
</dbReference>
<dbReference type="InterPro" id="IPR002864">
    <property type="entry name" value="Acyl-ACP_thioesterase_NHD"/>
</dbReference>
<dbReference type="InterPro" id="IPR029069">
    <property type="entry name" value="HotDog_dom_sf"/>
</dbReference>
<dbReference type="SUPFAM" id="SSF54637">
    <property type="entry name" value="Thioesterase/thiol ester dehydrase-isomerase"/>
    <property type="match status" value="2"/>
</dbReference>
<proteinExistence type="inferred from homology"/>
<dbReference type="STRING" id="1796616.A4V09_19140"/>
<keyword evidence="3" id="KW-0378">Hydrolase</keyword>
<keyword evidence="4" id="KW-0276">Fatty acid metabolism</keyword>
<evidence type="ECO:0000256" key="6">
    <source>
        <dbReference type="ARBA" id="ARBA00023098"/>
    </source>
</evidence>
<evidence type="ECO:0000259" key="8">
    <source>
        <dbReference type="Pfam" id="PF01643"/>
    </source>
</evidence>
<evidence type="ECO:0000313" key="11">
    <source>
        <dbReference type="Proteomes" id="UP000092574"/>
    </source>
</evidence>
<dbReference type="AlphaFoldDB" id="A0A1C7IHR7"/>
<feature type="domain" description="Acyl-ACP thioesterase-like C-terminal" evidence="9">
    <location>
        <begin position="150"/>
        <end position="189"/>
    </location>
</feature>
<reference evidence="10" key="1">
    <citation type="submission" date="2017-04" db="EMBL/GenBank/DDBJ databases">
        <title>Complete Genome Sequences of Twelve Strains of a Stable Defined Moderately Diverse Mouse Microbiota 2 (sDMDMm2).</title>
        <authorList>
            <person name="Uchimura Y."/>
            <person name="Wyss M."/>
            <person name="Brugiroux S."/>
            <person name="Limenitakis J.P."/>
            <person name="Stecher B."/>
            <person name="McCoy K.D."/>
            <person name="Macpherson A.J."/>
        </authorList>
    </citation>
    <scope>NUCLEOTIDE SEQUENCE</scope>
    <source>
        <strain evidence="10">YL58</strain>
    </source>
</reference>
<dbReference type="PANTHER" id="PTHR31727">
    <property type="entry name" value="OLEOYL-ACYL CARRIER PROTEIN THIOESTERASE 1, CHLOROPLASTIC"/>
    <property type="match status" value="1"/>
</dbReference>
<name>A0A1C7IHR7_9FIRM</name>
<dbReference type="InterPro" id="IPR049427">
    <property type="entry name" value="Acyl-ACP_TE_C"/>
</dbReference>
<dbReference type="Proteomes" id="UP000092574">
    <property type="component" value="Chromosome"/>
</dbReference>
<dbReference type="InterPro" id="IPR045023">
    <property type="entry name" value="FATA/B"/>
</dbReference>
<dbReference type="EMBL" id="CP015405">
    <property type="protein sequence ID" value="ANU77672.1"/>
    <property type="molecule type" value="Genomic_DNA"/>
</dbReference>
<keyword evidence="7" id="KW-0275">Fatty acid biosynthesis</keyword>
<comment type="similarity">
    <text evidence="1">Belongs to the acyl-ACP thioesterase family.</text>
</comment>
<dbReference type="Pfam" id="PF01643">
    <property type="entry name" value="Acyl-ACP_TE"/>
    <property type="match status" value="1"/>
</dbReference>
<dbReference type="OrthoDB" id="9801517at2"/>
<evidence type="ECO:0000256" key="2">
    <source>
        <dbReference type="ARBA" id="ARBA00022516"/>
    </source>
</evidence>
<dbReference type="GO" id="GO:0000036">
    <property type="term" value="F:acyl carrier activity"/>
    <property type="evidence" value="ECO:0007669"/>
    <property type="project" value="TreeGrafter"/>
</dbReference>
<keyword evidence="5" id="KW-0809">Transit peptide</keyword>
<dbReference type="Gene3D" id="3.10.129.10">
    <property type="entry name" value="Hotdog Thioesterase"/>
    <property type="match status" value="1"/>
</dbReference>
<dbReference type="KEGG" id="byl:A4V09_19140"/>
<gene>
    <name evidence="10" type="ORF">A4V09_19140</name>
</gene>
<keyword evidence="6" id="KW-0443">Lipid metabolism</keyword>
<evidence type="ECO:0000256" key="7">
    <source>
        <dbReference type="ARBA" id="ARBA00023160"/>
    </source>
</evidence>